<feature type="transmembrane region" description="Helical" evidence="2">
    <location>
        <begin position="141"/>
        <end position="161"/>
    </location>
</feature>
<keyword evidence="2" id="KW-0812">Transmembrane</keyword>
<keyword evidence="1" id="KW-0597">Phosphoprotein</keyword>
<dbReference type="PROSITE" id="PS50109">
    <property type="entry name" value="HIS_KIN"/>
    <property type="match status" value="1"/>
</dbReference>
<feature type="transmembrane region" description="Helical" evidence="2">
    <location>
        <begin position="92"/>
        <end position="109"/>
    </location>
</feature>
<dbReference type="SUPFAM" id="SSF55874">
    <property type="entry name" value="ATPase domain of HSP90 chaperone/DNA topoisomerase II/histidine kinase"/>
    <property type="match status" value="1"/>
</dbReference>
<dbReference type="Gene3D" id="3.30.565.10">
    <property type="entry name" value="Histidine kinase-like ATPase, C-terminal domain"/>
    <property type="match status" value="1"/>
</dbReference>
<dbReference type="PANTHER" id="PTHR43547:SF2">
    <property type="entry name" value="HYBRID SIGNAL TRANSDUCTION HISTIDINE KINASE C"/>
    <property type="match status" value="1"/>
</dbReference>
<organism evidence="4 5">
    <name type="scientific">Parasediminibacterium paludis</name>
    <dbReference type="NCBI Taxonomy" id="908966"/>
    <lineage>
        <taxon>Bacteria</taxon>
        <taxon>Pseudomonadati</taxon>
        <taxon>Bacteroidota</taxon>
        <taxon>Chitinophagia</taxon>
        <taxon>Chitinophagales</taxon>
        <taxon>Chitinophagaceae</taxon>
        <taxon>Parasediminibacterium</taxon>
    </lineage>
</organism>
<gene>
    <name evidence="4" type="ORF">ACFOW1_05190</name>
</gene>
<keyword evidence="4" id="KW-0418">Kinase</keyword>
<keyword evidence="2" id="KW-0472">Membrane</keyword>
<dbReference type="RefSeq" id="WP_379012662.1">
    <property type="nucleotide sequence ID" value="NZ_JBHSDC010000003.1"/>
</dbReference>
<dbReference type="EMBL" id="JBHSDC010000003">
    <property type="protein sequence ID" value="MFC4231274.1"/>
    <property type="molecule type" value="Genomic_DNA"/>
</dbReference>
<feature type="domain" description="Histidine kinase" evidence="3">
    <location>
        <begin position="218"/>
        <end position="435"/>
    </location>
</feature>
<dbReference type="GO" id="GO:0016301">
    <property type="term" value="F:kinase activity"/>
    <property type="evidence" value="ECO:0007669"/>
    <property type="project" value="UniProtKB-KW"/>
</dbReference>
<feature type="transmembrane region" description="Helical" evidence="2">
    <location>
        <begin position="6"/>
        <end position="25"/>
    </location>
</feature>
<keyword evidence="2" id="KW-1133">Transmembrane helix</keyword>
<dbReference type="Proteomes" id="UP001595906">
    <property type="component" value="Unassembled WGS sequence"/>
</dbReference>
<keyword evidence="5" id="KW-1185">Reference proteome</keyword>
<sequence length="435" mass="49435">MVKGKYYANVVHWSLIFSLPIFWLLDYIFLPHDWVNLLFIRLIVAIFTYVVYLFGSKSKWPYYKTASVFGGINMVLNGGICAIVSPTHMLPYFLLFGIVVLLFNITIFWKPVYSILQLALGIIALVICFEIFNKTDGYDTMVVNGGGAFFVIAFFSCLITYNRYLLITRETEKSILIENANNQLIEQSEKIIDQKREIEGINKKLQKLSDYRYNTLNMMMHDFGNFTGSIQMSLDMLKNSSSNLTSEQKEILSYISVGNDKLKYLADKLANSAETDNTKIAYETEEVNLGAAVETAVSSLNNAAQMKQIKLLLNIDASPLLLKVDKAFLEQIIDKLFANVIRYAQSNSLIAIYTYKRDSKAILEITNKGKLIGMEKLNQLFNNLENINHTQQTATQSALGFSVVKKLTEQMGGKITYNSEESIGNFYRLEFNLIP</sequence>
<keyword evidence="4" id="KW-0808">Transferase</keyword>
<proteinExistence type="predicted"/>
<feature type="transmembrane region" description="Helical" evidence="2">
    <location>
        <begin position="37"/>
        <end position="54"/>
    </location>
</feature>
<evidence type="ECO:0000256" key="2">
    <source>
        <dbReference type="SAM" id="Phobius"/>
    </source>
</evidence>
<dbReference type="PANTHER" id="PTHR43547">
    <property type="entry name" value="TWO-COMPONENT HISTIDINE KINASE"/>
    <property type="match status" value="1"/>
</dbReference>
<evidence type="ECO:0000259" key="3">
    <source>
        <dbReference type="PROSITE" id="PS50109"/>
    </source>
</evidence>
<evidence type="ECO:0000313" key="5">
    <source>
        <dbReference type="Proteomes" id="UP001595906"/>
    </source>
</evidence>
<dbReference type="InterPro" id="IPR003594">
    <property type="entry name" value="HATPase_dom"/>
</dbReference>
<feature type="transmembrane region" description="Helical" evidence="2">
    <location>
        <begin position="115"/>
        <end position="132"/>
    </location>
</feature>
<evidence type="ECO:0000313" key="4">
    <source>
        <dbReference type="EMBL" id="MFC4231274.1"/>
    </source>
</evidence>
<dbReference type="SMART" id="SM00387">
    <property type="entry name" value="HATPase_c"/>
    <property type="match status" value="1"/>
</dbReference>
<dbReference type="InterPro" id="IPR036890">
    <property type="entry name" value="HATPase_C_sf"/>
</dbReference>
<comment type="caution">
    <text evidence="4">The sequence shown here is derived from an EMBL/GenBank/DDBJ whole genome shotgun (WGS) entry which is preliminary data.</text>
</comment>
<accession>A0ABV8PUM0</accession>
<dbReference type="Pfam" id="PF02518">
    <property type="entry name" value="HATPase_c"/>
    <property type="match status" value="1"/>
</dbReference>
<name>A0ABV8PUM0_9BACT</name>
<protein>
    <submittedName>
        <fullName evidence="4">Sensor histidine kinase</fullName>
    </submittedName>
</protein>
<dbReference type="InterPro" id="IPR005467">
    <property type="entry name" value="His_kinase_dom"/>
</dbReference>
<reference evidence="5" key="1">
    <citation type="journal article" date="2019" name="Int. J. Syst. Evol. Microbiol.">
        <title>The Global Catalogue of Microorganisms (GCM) 10K type strain sequencing project: providing services to taxonomists for standard genome sequencing and annotation.</title>
        <authorList>
            <consortium name="The Broad Institute Genomics Platform"/>
            <consortium name="The Broad Institute Genome Sequencing Center for Infectious Disease"/>
            <person name="Wu L."/>
            <person name="Ma J."/>
        </authorList>
    </citation>
    <scope>NUCLEOTIDE SEQUENCE [LARGE SCALE GENOMIC DNA]</scope>
    <source>
        <strain evidence="5">CECT 8010</strain>
    </source>
</reference>
<evidence type="ECO:0000256" key="1">
    <source>
        <dbReference type="ARBA" id="ARBA00022553"/>
    </source>
</evidence>